<dbReference type="InterPro" id="IPR050557">
    <property type="entry name" value="RTX_toxin/Mannuronan_C5-epim"/>
</dbReference>
<dbReference type="Gene3D" id="2.150.10.10">
    <property type="entry name" value="Serralysin-like metalloprotease, C-terminal"/>
    <property type="match status" value="6"/>
</dbReference>
<comment type="subcellular location">
    <subcellularLocation>
        <location evidence="1">Secreted</location>
    </subcellularLocation>
</comment>
<dbReference type="InterPro" id="IPR001343">
    <property type="entry name" value="Hemolysn_Ca-bd"/>
</dbReference>
<evidence type="ECO:0000313" key="4">
    <source>
        <dbReference type="EMBL" id="MFK7642450.1"/>
    </source>
</evidence>
<dbReference type="InterPro" id="IPR018511">
    <property type="entry name" value="Hemolysin-typ_Ca-bd_CS"/>
</dbReference>
<dbReference type="PANTHER" id="PTHR38340:SF1">
    <property type="entry name" value="S-LAYER PROTEIN"/>
    <property type="match status" value="1"/>
</dbReference>
<evidence type="ECO:0000256" key="3">
    <source>
        <dbReference type="SAM" id="MobiDB-lite"/>
    </source>
</evidence>
<keyword evidence="2" id="KW-0964">Secreted</keyword>
<proteinExistence type="predicted"/>
<feature type="region of interest" description="Disordered" evidence="3">
    <location>
        <begin position="115"/>
        <end position="140"/>
    </location>
</feature>
<protein>
    <submittedName>
        <fullName evidence="4">Calcium-binding protein</fullName>
    </submittedName>
</protein>
<reference evidence="4 5" key="1">
    <citation type="submission" date="2024-11" db="EMBL/GenBank/DDBJ databases">
        <authorList>
            <person name="Mikucki A.G."/>
            <person name="Kahler C.M."/>
        </authorList>
    </citation>
    <scope>NUCLEOTIDE SEQUENCE [LARGE SCALE GENOMIC DNA]</scope>
    <source>
        <strain evidence="4 5">EXNM717</strain>
    </source>
</reference>
<keyword evidence="5" id="KW-1185">Reference proteome</keyword>
<dbReference type="EMBL" id="JBJGEB010000007">
    <property type="protein sequence ID" value="MFK7642450.1"/>
    <property type="molecule type" value="Genomic_DNA"/>
</dbReference>
<dbReference type="RefSeq" id="WP_405386398.1">
    <property type="nucleotide sequence ID" value="NZ_JBJGEB010000007.1"/>
</dbReference>
<sequence length="961" mass="102140">MEANKGNVLTKAHTVYAVSPIKEASPKTMQGTAADDVYYVTGSTDKINEAVNGGTDSVYSNVSYVLPNNVENLTLTGTQNIYGLGNNADNTLTGNDGYNRLNGGRGNDTVYGMGGEDNISGGEGNDKLYGGEGKDSVNGDEGDDRLYGGNGDDILNGGKGNDILQGDMGEDTFVFNADSGHDTVIDNQGNNTVRFGSGIRADKISIAQTTNVSGNTDWVIKINDETSLTIRNQYLKTETEPAVNRFQFGAETYTARELALLKEGLSRPTYEEPPKNKIMGTAKDDVINGTDGRDVIDGGVGNDTLNGYAGNDELIGGDGNDTLNGGDGHDKLWGDQGQDTMRGGVGNDTYKVDDIGDVVIENPGEGIDSVNSSISYTLPTNVENLELLGEANIYGAGNNADNLLVGNAGRNRLYSGRGNDIVDGGAGNDHINGGDGNDRLYGGKGDDIIYGGAGNDVLDGGTGKDRLYGGKGNDTYLFDGQTTVIDEASDRNTVRFDDKIDIGTLRLFTRAADGGGTDWIIASVRGEMTISRQFSDGLSNPVISRFEIGGKSYSAAEFQKAVSGGHYGKSLYGTSGNDTLRGTADDDYINGGSDGRDTLYGGDGDDLIVEHSALILGVPDDKLYGGNGNDRLYADSGDDLLDGGAGNDYLEGGLHKDTYIFGRGYGHDTIFDFMFDLDDEYTPFIHANTVKFTGGLTLDDLAISVTRGYGKEGIGYMPHLNDFVTTPRTDGDTWNISIKGTDDVLTIKNQMWMGAVSNFEFDSGSYTFNQIIQHFGLRISHLSDDGKVIEYLDDRTIGPSSSFYEGREHIIYGTDKGDKIHIQGDYFKNTTFYGGKGNDTVEVERKTIVDAGIGDDKITFKGDSDTVVFGKGSGHDTLSIGEGVGEAGVRFSDGLSIKDLEITTGTNWTIKLKGTDDTLTILNAHTNNADSFTFASGGSYTASQLLKAVGADDVTANNGVI</sequence>
<accession>A0ABW8Q4F8</accession>
<name>A0ABW8Q4F8_9NEIS</name>
<dbReference type="SUPFAM" id="SSF51120">
    <property type="entry name" value="beta-Roll"/>
    <property type="match status" value="6"/>
</dbReference>
<dbReference type="PANTHER" id="PTHR38340">
    <property type="entry name" value="S-LAYER PROTEIN"/>
    <property type="match status" value="1"/>
</dbReference>
<dbReference type="PROSITE" id="PS00330">
    <property type="entry name" value="HEMOLYSIN_CALCIUM"/>
    <property type="match status" value="7"/>
</dbReference>
<organism evidence="4 5">
    <name type="scientific">Neisseria oralis</name>
    <dbReference type="NCBI Taxonomy" id="1107316"/>
    <lineage>
        <taxon>Bacteria</taxon>
        <taxon>Pseudomonadati</taxon>
        <taxon>Pseudomonadota</taxon>
        <taxon>Betaproteobacteria</taxon>
        <taxon>Neisseriales</taxon>
        <taxon>Neisseriaceae</taxon>
        <taxon>Neisseria</taxon>
    </lineage>
</organism>
<dbReference type="PRINTS" id="PR00313">
    <property type="entry name" value="CABNDNGRPT"/>
</dbReference>
<comment type="caution">
    <text evidence="4">The sequence shown here is derived from an EMBL/GenBank/DDBJ whole genome shotgun (WGS) entry which is preliminary data.</text>
</comment>
<evidence type="ECO:0000313" key="5">
    <source>
        <dbReference type="Proteomes" id="UP001621964"/>
    </source>
</evidence>
<dbReference type="Pfam" id="PF00353">
    <property type="entry name" value="HemolysinCabind"/>
    <property type="match status" value="7"/>
</dbReference>
<evidence type="ECO:0000256" key="1">
    <source>
        <dbReference type="ARBA" id="ARBA00004613"/>
    </source>
</evidence>
<evidence type="ECO:0000256" key="2">
    <source>
        <dbReference type="ARBA" id="ARBA00022525"/>
    </source>
</evidence>
<dbReference type="InterPro" id="IPR011049">
    <property type="entry name" value="Serralysin-like_metalloprot_C"/>
</dbReference>
<gene>
    <name evidence="4" type="ORF">ACI43T_08095</name>
</gene>
<dbReference type="Proteomes" id="UP001621964">
    <property type="component" value="Unassembled WGS sequence"/>
</dbReference>
<dbReference type="Gene3D" id="2.160.20.160">
    <property type="match status" value="1"/>
</dbReference>